<comment type="caution">
    <text evidence="1">The sequence shown here is derived from an EMBL/GenBank/DDBJ whole genome shotgun (WGS) entry which is preliminary data.</text>
</comment>
<reference evidence="1" key="1">
    <citation type="submission" date="2023-03" db="EMBL/GenBank/DDBJ databases">
        <title>Massive genome expansion in bonnet fungi (Mycena s.s.) driven by repeated elements and novel gene families across ecological guilds.</title>
        <authorList>
            <consortium name="Lawrence Berkeley National Laboratory"/>
            <person name="Harder C.B."/>
            <person name="Miyauchi S."/>
            <person name="Viragh M."/>
            <person name="Kuo A."/>
            <person name="Thoen E."/>
            <person name="Andreopoulos B."/>
            <person name="Lu D."/>
            <person name="Skrede I."/>
            <person name="Drula E."/>
            <person name="Henrissat B."/>
            <person name="Morin E."/>
            <person name="Kohler A."/>
            <person name="Barry K."/>
            <person name="LaButti K."/>
            <person name="Morin E."/>
            <person name="Salamov A."/>
            <person name="Lipzen A."/>
            <person name="Mereny Z."/>
            <person name="Hegedus B."/>
            <person name="Baldrian P."/>
            <person name="Stursova M."/>
            <person name="Weitz H."/>
            <person name="Taylor A."/>
            <person name="Grigoriev I.V."/>
            <person name="Nagy L.G."/>
            <person name="Martin F."/>
            <person name="Kauserud H."/>
        </authorList>
    </citation>
    <scope>NUCLEOTIDE SEQUENCE</scope>
    <source>
        <strain evidence="1">9284</strain>
    </source>
</reference>
<keyword evidence="2" id="KW-1185">Reference proteome</keyword>
<protein>
    <submittedName>
        <fullName evidence="1">Uncharacterized protein</fullName>
    </submittedName>
</protein>
<sequence length="86" mass="9516">MGLLLMWLPYGGWSCTPVANAMDADPDEVAVPGWHVTVRTSSSSCTASCAGIAPWEVSLDLPWRTASVWVSLPITVRRGEFRPWRR</sequence>
<dbReference type="Proteomes" id="UP001221142">
    <property type="component" value="Unassembled WGS sequence"/>
</dbReference>
<proteinExistence type="predicted"/>
<evidence type="ECO:0000313" key="2">
    <source>
        <dbReference type="Proteomes" id="UP001221142"/>
    </source>
</evidence>
<accession>A0AAD7B261</accession>
<dbReference type="EMBL" id="JARKIF010000048">
    <property type="protein sequence ID" value="KAJ7607682.1"/>
    <property type="molecule type" value="Genomic_DNA"/>
</dbReference>
<dbReference type="AlphaFoldDB" id="A0AAD7B261"/>
<evidence type="ECO:0000313" key="1">
    <source>
        <dbReference type="EMBL" id="KAJ7607682.1"/>
    </source>
</evidence>
<gene>
    <name evidence="1" type="ORF">FB45DRAFT_947479</name>
</gene>
<organism evidence="1 2">
    <name type="scientific">Roridomyces roridus</name>
    <dbReference type="NCBI Taxonomy" id="1738132"/>
    <lineage>
        <taxon>Eukaryota</taxon>
        <taxon>Fungi</taxon>
        <taxon>Dikarya</taxon>
        <taxon>Basidiomycota</taxon>
        <taxon>Agaricomycotina</taxon>
        <taxon>Agaricomycetes</taxon>
        <taxon>Agaricomycetidae</taxon>
        <taxon>Agaricales</taxon>
        <taxon>Marasmiineae</taxon>
        <taxon>Mycenaceae</taxon>
        <taxon>Roridomyces</taxon>
    </lineage>
</organism>
<name>A0AAD7B261_9AGAR</name>